<dbReference type="EMBL" id="JAAGMN010003661">
    <property type="protein sequence ID" value="NEE11692.1"/>
    <property type="molecule type" value="Genomic_DNA"/>
</dbReference>
<feature type="domain" description="Glycosyl hydrolase family 98 putative carbohydrate-binding module" evidence="2">
    <location>
        <begin position="42"/>
        <end position="187"/>
    </location>
</feature>
<evidence type="ECO:0000259" key="2">
    <source>
        <dbReference type="SMART" id="SM00776"/>
    </source>
</evidence>
<organism evidence="3">
    <name type="scientific">Streptomyces sp. SID7499</name>
    <dbReference type="NCBI Taxonomy" id="2706086"/>
    <lineage>
        <taxon>Bacteria</taxon>
        <taxon>Bacillati</taxon>
        <taxon>Actinomycetota</taxon>
        <taxon>Actinomycetes</taxon>
        <taxon>Kitasatosporales</taxon>
        <taxon>Streptomycetaceae</taxon>
        <taxon>Streptomyces</taxon>
    </lineage>
</organism>
<dbReference type="InterPro" id="IPR013222">
    <property type="entry name" value="Glyco_hyd_98_carb-bd"/>
</dbReference>
<sequence length="189" mass="19282">VTPPVDAPYDTYALDAEATYTVGGAARTLGAGTSVRTLPPPPTADSWAGDLDWTASRNGWGPVERDRSNGESGAGDGGPLKIGGVTYAKGLGTHAPARIRYYLGGKCTSFTAEVGVDDAQATRGSVRFSVTADGAEKVASPVLGAADPAWKLTADVSGAKYVELIVQDGGDGNGNDHADWGNARFHCGG</sequence>
<protein>
    <recommendedName>
        <fullName evidence="2">Glycosyl hydrolase family 98 putative carbohydrate-binding module domain-containing protein</fullName>
    </recommendedName>
</protein>
<accession>A0A6G3X1Z5</accession>
<feature type="region of interest" description="Disordered" evidence="1">
    <location>
        <begin position="31"/>
        <end position="79"/>
    </location>
</feature>
<evidence type="ECO:0000313" key="3">
    <source>
        <dbReference type="EMBL" id="NEE11692.1"/>
    </source>
</evidence>
<dbReference type="InterPro" id="IPR008979">
    <property type="entry name" value="Galactose-bd-like_sf"/>
</dbReference>
<reference evidence="3" key="1">
    <citation type="submission" date="2020-01" db="EMBL/GenBank/DDBJ databases">
        <title>Insect and environment-associated Actinomycetes.</title>
        <authorList>
            <person name="Currrie C."/>
            <person name="Chevrette M."/>
            <person name="Carlson C."/>
            <person name="Stubbendieck R."/>
            <person name="Wendt-Pienkowski E."/>
        </authorList>
    </citation>
    <scope>NUCLEOTIDE SEQUENCE</scope>
    <source>
        <strain evidence="3">SID7499</strain>
    </source>
</reference>
<dbReference type="Pfam" id="PF08305">
    <property type="entry name" value="NPCBM"/>
    <property type="match status" value="1"/>
</dbReference>
<dbReference type="InterPro" id="IPR038637">
    <property type="entry name" value="NPCBM_sf"/>
</dbReference>
<gene>
    <name evidence="3" type="ORF">G3M58_35210</name>
</gene>
<feature type="non-terminal residue" evidence="3">
    <location>
        <position position="1"/>
    </location>
</feature>
<dbReference type="SMART" id="SM00776">
    <property type="entry name" value="NPCBM"/>
    <property type="match status" value="1"/>
</dbReference>
<evidence type="ECO:0000256" key="1">
    <source>
        <dbReference type="SAM" id="MobiDB-lite"/>
    </source>
</evidence>
<dbReference type="AlphaFoldDB" id="A0A6G3X1Z5"/>
<proteinExistence type="predicted"/>
<name>A0A6G3X1Z5_9ACTN</name>
<dbReference type="Gene3D" id="2.60.120.1060">
    <property type="entry name" value="NPCBM/NEW2 domain"/>
    <property type="match status" value="1"/>
</dbReference>
<dbReference type="SUPFAM" id="SSF49785">
    <property type="entry name" value="Galactose-binding domain-like"/>
    <property type="match status" value="1"/>
</dbReference>
<comment type="caution">
    <text evidence="3">The sequence shown here is derived from an EMBL/GenBank/DDBJ whole genome shotgun (WGS) entry which is preliminary data.</text>
</comment>